<evidence type="ECO:0000259" key="12">
    <source>
        <dbReference type="PROSITE" id="PS50109"/>
    </source>
</evidence>
<keyword evidence="4" id="KW-0597">Phosphoprotein</keyword>
<dbReference type="Gene3D" id="3.30.565.10">
    <property type="entry name" value="Histidine kinase-like ATPase, C-terminal domain"/>
    <property type="match status" value="1"/>
</dbReference>
<evidence type="ECO:0000256" key="5">
    <source>
        <dbReference type="ARBA" id="ARBA00022679"/>
    </source>
</evidence>
<dbReference type="SMART" id="SM00304">
    <property type="entry name" value="HAMP"/>
    <property type="match status" value="1"/>
</dbReference>
<dbReference type="EC" id="2.7.13.3" evidence="3"/>
<sequence length="469" mass="51384">MDMHRPTRFWSRWGIRKQLTAVPVAMVAVPLCVGILVLANLLTNSLSNALMSRSVDVIERTIGEVQAGGIDSLPGDLQLEADYVVQVLDQNGRVVWSSSAREHSPISAMRPEPGQSASEGVVNWWGPEDRNEHRDLVLAKGMDLDGRKYVVLAATSQEDQHSAVTVTVGLLFACVPLVMLVVGLVSWWVGGRALEPVDEMIERVARIRSTTLDQRIPVPEAQDELQSLALTMNQMLERLQEGQASQQRFLSDASHELRSPLASLSGALEIAGHEDSLETWREMAPLMSAEATRLNDLVKDLLTLSRNDDGGLRVNRTELDLDDLAGEEARRLRQATDRTVSTDIHAVRLEADPALLRQVLRNLCDNAARHARSQVRVGVSLAMDPVQPRAVVRVEDDGNGIAPEDRSKVFDRFVRLEESRSRDQGGSGLGLAIVAQIVRAHGGRVRVVDSDLGGACFEVELPLEAGTLA</sequence>
<evidence type="ECO:0000256" key="11">
    <source>
        <dbReference type="SAM" id="Phobius"/>
    </source>
</evidence>
<feature type="domain" description="Histidine kinase" evidence="12">
    <location>
        <begin position="252"/>
        <end position="465"/>
    </location>
</feature>
<dbReference type="PROSITE" id="PS50109">
    <property type="entry name" value="HIS_KIN"/>
    <property type="match status" value="1"/>
</dbReference>
<feature type="transmembrane region" description="Helical" evidence="11">
    <location>
        <begin position="21"/>
        <end position="42"/>
    </location>
</feature>
<comment type="catalytic activity">
    <reaction evidence="1">
        <text>ATP + protein L-histidine = ADP + protein N-phospho-L-histidine.</text>
        <dbReference type="EC" id="2.7.13.3"/>
    </reaction>
</comment>
<name>A0ABW4RTH1_9ACTN</name>
<keyword evidence="14" id="KW-0547">Nucleotide-binding</keyword>
<dbReference type="Pfam" id="PF00512">
    <property type="entry name" value="HisKA"/>
    <property type="match status" value="1"/>
</dbReference>
<dbReference type="Proteomes" id="UP001597326">
    <property type="component" value="Unassembled WGS sequence"/>
</dbReference>
<evidence type="ECO:0000256" key="1">
    <source>
        <dbReference type="ARBA" id="ARBA00000085"/>
    </source>
</evidence>
<dbReference type="PANTHER" id="PTHR45436">
    <property type="entry name" value="SENSOR HISTIDINE KINASE YKOH"/>
    <property type="match status" value="1"/>
</dbReference>
<dbReference type="PANTHER" id="PTHR45436:SF5">
    <property type="entry name" value="SENSOR HISTIDINE KINASE TRCS"/>
    <property type="match status" value="1"/>
</dbReference>
<evidence type="ECO:0000256" key="7">
    <source>
        <dbReference type="ARBA" id="ARBA00022777"/>
    </source>
</evidence>
<dbReference type="Gene3D" id="6.10.340.10">
    <property type="match status" value="1"/>
</dbReference>
<keyword evidence="5" id="KW-0808">Transferase</keyword>
<dbReference type="InterPro" id="IPR004358">
    <property type="entry name" value="Sig_transdc_His_kin-like_C"/>
</dbReference>
<dbReference type="SUPFAM" id="SSF47384">
    <property type="entry name" value="Homodimeric domain of signal transducing histidine kinase"/>
    <property type="match status" value="1"/>
</dbReference>
<protein>
    <recommendedName>
        <fullName evidence="3">histidine kinase</fullName>
        <ecNumber evidence="3">2.7.13.3</ecNumber>
    </recommendedName>
</protein>
<evidence type="ECO:0000313" key="14">
    <source>
        <dbReference type="EMBL" id="MFD1889627.1"/>
    </source>
</evidence>
<organism evidence="14 15">
    <name type="scientific">Luteococcus peritonei</name>
    <dbReference type="NCBI Taxonomy" id="88874"/>
    <lineage>
        <taxon>Bacteria</taxon>
        <taxon>Bacillati</taxon>
        <taxon>Actinomycetota</taxon>
        <taxon>Actinomycetes</taxon>
        <taxon>Propionibacteriales</taxon>
        <taxon>Propionibacteriaceae</taxon>
        <taxon>Luteococcus</taxon>
    </lineage>
</organism>
<evidence type="ECO:0000256" key="8">
    <source>
        <dbReference type="ARBA" id="ARBA00022989"/>
    </source>
</evidence>
<keyword evidence="14" id="KW-0067">ATP-binding</keyword>
<keyword evidence="15" id="KW-1185">Reference proteome</keyword>
<dbReference type="RefSeq" id="WP_343872674.1">
    <property type="nucleotide sequence ID" value="NZ_BAAAIX010000009.1"/>
</dbReference>
<dbReference type="CDD" id="cd00082">
    <property type="entry name" value="HisKA"/>
    <property type="match status" value="1"/>
</dbReference>
<dbReference type="SUPFAM" id="SSF55874">
    <property type="entry name" value="ATPase domain of HSP90 chaperone/DNA topoisomerase II/histidine kinase"/>
    <property type="match status" value="1"/>
</dbReference>
<dbReference type="CDD" id="cd06225">
    <property type="entry name" value="HAMP"/>
    <property type="match status" value="1"/>
</dbReference>
<evidence type="ECO:0000256" key="9">
    <source>
        <dbReference type="ARBA" id="ARBA00023012"/>
    </source>
</evidence>
<evidence type="ECO:0000259" key="13">
    <source>
        <dbReference type="PROSITE" id="PS50885"/>
    </source>
</evidence>
<dbReference type="InterPro" id="IPR036890">
    <property type="entry name" value="HATPase_C_sf"/>
</dbReference>
<dbReference type="InterPro" id="IPR003661">
    <property type="entry name" value="HisK_dim/P_dom"/>
</dbReference>
<evidence type="ECO:0000256" key="6">
    <source>
        <dbReference type="ARBA" id="ARBA00022692"/>
    </source>
</evidence>
<keyword evidence="10 11" id="KW-0472">Membrane</keyword>
<evidence type="ECO:0000313" key="15">
    <source>
        <dbReference type="Proteomes" id="UP001597326"/>
    </source>
</evidence>
<evidence type="ECO:0000256" key="2">
    <source>
        <dbReference type="ARBA" id="ARBA00004236"/>
    </source>
</evidence>
<keyword evidence="6 11" id="KW-0812">Transmembrane</keyword>
<dbReference type="Pfam" id="PF02518">
    <property type="entry name" value="HATPase_c"/>
    <property type="match status" value="1"/>
</dbReference>
<accession>A0ABW4RTH1</accession>
<evidence type="ECO:0000256" key="3">
    <source>
        <dbReference type="ARBA" id="ARBA00012438"/>
    </source>
</evidence>
<dbReference type="PRINTS" id="PR00344">
    <property type="entry name" value="BCTRLSENSOR"/>
</dbReference>
<keyword evidence="7" id="KW-0418">Kinase</keyword>
<dbReference type="GO" id="GO:0005524">
    <property type="term" value="F:ATP binding"/>
    <property type="evidence" value="ECO:0007669"/>
    <property type="project" value="UniProtKB-KW"/>
</dbReference>
<dbReference type="InterPro" id="IPR036097">
    <property type="entry name" value="HisK_dim/P_sf"/>
</dbReference>
<dbReference type="SUPFAM" id="SSF158472">
    <property type="entry name" value="HAMP domain-like"/>
    <property type="match status" value="1"/>
</dbReference>
<feature type="domain" description="HAMP" evidence="13">
    <location>
        <begin position="191"/>
        <end position="244"/>
    </location>
</feature>
<dbReference type="Gene3D" id="1.10.287.130">
    <property type="match status" value="1"/>
</dbReference>
<dbReference type="InterPro" id="IPR005467">
    <property type="entry name" value="His_kinase_dom"/>
</dbReference>
<evidence type="ECO:0000256" key="10">
    <source>
        <dbReference type="ARBA" id="ARBA00023136"/>
    </source>
</evidence>
<comment type="subcellular location">
    <subcellularLocation>
        <location evidence="2">Cell membrane</location>
    </subcellularLocation>
</comment>
<dbReference type="InterPro" id="IPR003660">
    <property type="entry name" value="HAMP_dom"/>
</dbReference>
<reference evidence="15" key="1">
    <citation type="journal article" date="2019" name="Int. J. Syst. Evol. Microbiol.">
        <title>The Global Catalogue of Microorganisms (GCM) 10K type strain sequencing project: providing services to taxonomists for standard genome sequencing and annotation.</title>
        <authorList>
            <consortium name="The Broad Institute Genomics Platform"/>
            <consortium name="The Broad Institute Genome Sequencing Center for Infectious Disease"/>
            <person name="Wu L."/>
            <person name="Ma J."/>
        </authorList>
    </citation>
    <scope>NUCLEOTIDE SEQUENCE [LARGE SCALE GENOMIC DNA]</scope>
    <source>
        <strain evidence="15">CAIM 431</strain>
    </source>
</reference>
<dbReference type="SMART" id="SM00387">
    <property type="entry name" value="HATPase_c"/>
    <property type="match status" value="1"/>
</dbReference>
<dbReference type="SMART" id="SM00388">
    <property type="entry name" value="HisKA"/>
    <property type="match status" value="1"/>
</dbReference>
<comment type="caution">
    <text evidence="14">The sequence shown here is derived from an EMBL/GenBank/DDBJ whole genome shotgun (WGS) entry which is preliminary data.</text>
</comment>
<gene>
    <name evidence="14" type="ORF">ACFSCS_05405</name>
</gene>
<dbReference type="InterPro" id="IPR003594">
    <property type="entry name" value="HATPase_dom"/>
</dbReference>
<dbReference type="InterPro" id="IPR050428">
    <property type="entry name" value="TCS_sensor_his_kinase"/>
</dbReference>
<dbReference type="EMBL" id="JBHUFZ010000011">
    <property type="protein sequence ID" value="MFD1889627.1"/>
    <property type="molecule type" value="Genomic_DNA"/>
</dbReference>
<feature type="transmembrane region" description="Helical" evidence="11">
    <location>
        <begin position="168"/>
        <end position="190"/>
    </location>
</feature>
<evidence type="ECO:0000256" key="4">
    <source>
        <dbReference type="ARBA" id="ARBA00022553"/>
    </source>
</evidence>
<keyword evidence="9" id="KW-0902">Two-component regulatory system</keyword>
<proteinExistence type="predicted"/>
<dbReference type="Pfam" id="PF00672">
    <property type="entry name" value="HAMP"/>
    <property type="match status" value="1"/>
</dbReference>
<dbReference type="PROSITE" id="PS50885">
    <property type="entry name" value="HAMP"/>
    <property type="match status" value="1"/>
</dbReference>
<keyword evidence="8 11" id="KW-1133">Transmembrane helix</keyword>